<protein>
    <submittedName>
        <fullName evidence="2">Uncharacterized protein</fullName>
    </submittedName>
</protein>
<sequence length="362" mass="39548">MTGDEALQKEHEEWGCQAEQDVIPIAEHQTLNVYGGRPRVITKNVNPPEPNPRTLKCVPGFGSTLHTWTSPQYRSYRNLQPLEGSVEIAYQRLAVAPEYGQLGHFCSEAINYLKSERPGNKREVNSSSAQKQGMFAGSIITEKGVVPSRTGTNNGWSVSAFGTVRDKSLKQKQVEGMEDKGGKETAEKRKRELEDVLPRLFLPPFLFLAPARCGGIPTTLSLSSGPVRDRFLRIGTGQMSMSKSRSRLAGAETGWDWEVKAKSGGVVSERGRGSLGQGGGRQWPIWRNDEIGELRGAAATAAEGSIKRKVSSRSGAQETGRRTRDVIDQVAKRPGTPAGGFSRRATGPWEMVVVRTKEQGAT</sequence>
<dbReference type="Proteomes" id="UP001362999">
    <property type="component" value="Unassembled WGS sequence"/>
</dbReference>
<organism evidence="2 3">
    <name type="scientific">Favolaschia claudopus</name>
    <dbReference type="NCBI Taxonomy" id="2862362"/>
    <lineage>
        <taxon>Eukaryota</taxon>
        <taxon>Fungi</taxon>
        <taxon>Dikarya</taxon>
        <taxon>Basidiomycota</taxon>
        <taxon>Agaricomycotina</taxon>
        <taxon>Agaricomycetes</taxon>
        <taxon>Agaricomycetidae</taxon>
        <taxon>Agaricales</taxon>
        <taxon>Marasmiineae</taxon>
        <taxon>Mycenaceae</taxon>
        <taxon>Favolaschia</taxon>
    </lineage>
</organism>
<feature type="region of interest" description="Disordered" evidence="1">
    <location>
        <begin position="309"/>
        <end position="348"/>
    </location>
</feature>
<evidence type="ECO:0000313" key="2">
    <source>
        <dbReference type="EMBL" id="KAK7038345.1"/>
    </source>
</evidence>
<proteinExistence type="predicted"/>
<gene>
    <name evidence="2" type="ORF">R3P38DRAFT_2770615</name>
</gene>
<feature type="compositionally biased region" description="Basic and acidic residues" evidence="1">
    <location>
        <begin position="319"/>
        <end position="331"/>
    </location>
</feature>
<name>A0AAW0CGZ4_9AGAR</name>
<evidence type="ECO:0000256" key="1">
    <source>
        <dbReference type="SAM" id="MobiDB-lite"/>
    </source>
</evidence>
<dbReference type="AlphaFoldDB" id="A0AAW0CGZ4"/>
<reference evidence="2 3" key="1">
    <citation type="journal article" date="2024" name="J Genomics">
        <title>Draft genome sequencing and assembly of Favolaschia claudopus CIRM-BRFM 2984 isolated from oak limbs.</title>
        <authorList>
            <person name="Navarro D."/>
            <person name="Drula E."/>
            <person name="Chaduli D."/>
            <person name="Cazenave R."/>
            <person name="Ahrendt S."/>
            <person name="Wang J."/>
            <person name="Lipzen A."/>
            <person name="Daum C."/>
            <person name="Barry K."/>
            <person name="Grigoriev I.V."/>
            <person name="Favel A."/>
            <person name="Rosso M.N."/>
            <person name="Martin F."/>
        </authorList>
    </citation>
    <scope>NUCLEOTIDE SEQUENCE [LARGE SCALE GENOMIC DNA]</scope>
    <source>
        <strain evidence="2 3">CIRM-BRFM 2984</strain>
    </source>
</reference>
<dbReference type="EMBL" id="JAWWNJ010000017">
    <property type="protein sequence ID" value="KAK7038345.1"/>
    <property type="molecule type" value="Genomic_DNA"/>
</dbReference>
<comment type="caution">
    <text evidence="2">The sequence shown here is derived from an EMBL/GenBank/DDBJ whole genome shotgun (WGS) entry which is preliminary data.</text>
</comment>
<evidence type="ECO:0000313" key="3">
    <source>
        <dbReference type="Proteomes" id="UP001362999"/>
    </source>
</evidence>
<accession>A0AAW0CGZ4</accession>
<keyword evidence="3" id="KW-1185">Reference proteome</keyword>